<keyword evidence="2" id="KW-1185">Reference proteome</keyword>
<organism evidence="1 2">
    <name type="scientific">Microscilla marina ATCC 23134</name>
    <dbReference type="NCBI Taxonomy" id="313606"/>
    <lineage>
        <taxon>Bacteria</taxon>
        <taxon>Pseudomonadati</taxon>
        <taxon>Bacteroidota</taxon>
        <taxon>Cytophagia</taxon>
        <taxon>Cytophagales</taxon>
        <taxon>Microscillaceae</taxon>
        <taxon>Microscilla</taxon>
    </lineage>
</organism>
<name>A1ZE89_MICM2</name>
<dbReference type="AlphaFoldDB" id="A1ZE89"/>
<dbReference type="eggNOG" id="COG5433">
    <property type="taxonomic scope" value="Bacteria"/>
</dbReference>
<evidence type="ECO:0008006" key="3">
    <source>
        <dbReference type="Google" id="ProtNLM"/>
    </source>
</evidence>
<gene>
    <name evidence="1" type="ORF">M23134_04230</name>
</gene>
<reference evidence="1 2" key="1">
    <citation type="submission" date="2007-01" db="EMBL/GenBank/DDBJ databases">
        <authorList>
            <person name="Haygood M."/>
            <person name="Podell S."/>
            <person name="Anderson C."/>
            <person name="Hopkinson B."/>
            <person name="Roe K."/>
            <person name="Barbeau K."/>
            <person name="Gaasterland T."/>
            <person name="Ferriera S."/>
            <person name="Johnson J."/>
            <person name="Kravitz S."/>
            <person name="Beeson K."/>
            <person name="Sutton G."/>
            <person name="Rogers Y.-H."/>
            <person name="Friedman R."/>
            <person name="Frazier M."/>
            <person name="Venter J.C."/>
        </authorList>
    </citation>
    <scope>NUCLEOTIDE SEQUENCE [LARGE SCALE GENOMIC DNA]</scope>
    <source>
        <strain evidence="1 2">ATCC 23134</strain>
    </source>
</reference>
<dbReference type="Proteomes" id="UP000004095">
    <property type="component" value="Unassembled WGS sequence"/>
</dbReference>
<accession>A1ZE89</accession>
<evidence type="ECO:0000313" key="1">
    <source>
        <dbReference type="EMBL" id="EAY31397.1"/>
    </source>
</evidence>
<proteinExistence type="predicted"/>
<protein>
    <recommendedName>
        <fullName evidence="3">Transposase</fullName>
    </recommendedName>
</protein>
<dbReference type="RefSeq" id="WP_002693973.1">
    <property type="nucleotide sequence ID" value="NZ_AAWS01000003.1"/>
</dbReference>
<dbReference type="OrthoDB" id="9815086at2"/>
<sequence length="68" mass="7465">MIAQNYYDGQKESEIPALCTLLSKNDLASQKITLDALQLCPDTTKTITKAGGIFLIGLKKNNQYCSLI</sequence>
<evidence type="ECO:0000313" key="2">
    <source>
        <dbReference type="Proteomes" id="UP000004095"/>
    </source>
</evidence>
<comment type="caution">
    <text evidence="1">The sequence shown here is derived from an EMBL/GenBank/DDBJ whole genome shotgun (WGS) entry which is preliminary data.</text>
</comment>
<dbReference type="EMBL" id="AAWS01000003">
    <property type="protein sequence ID" value="EAY31397.1"/>
    <property type="molecule type" value="Genomic_DNA"/>
</dbReference>